<evidence type="ECO:0000313" key="2">
    <source>
        <dbReference type="EMBL" id="EKD18220.1"/>
    </source>
</evidence>
<dbReference type="KEGG" id="mbe:MBM_03992"/>
<gene>
    <name evidence="2" type="ORF">MBM_03992</name>
</gene>
<dbReference type="GeneID" id="18759927"/>
<feature type="chain" id="PRO_5003852990" evidence="1">
    <location>
        <begin position="21"/>
        <end position="349"/>
    </location>
</feature>
<dbReference type="AlphaFoldDB" id="K1WKN7"/>
<dbReference type="STRING" id="1072389.K1WKN7"/>
<dbReference type="eggNOG" id="ENOG502SN6Y">
    <property type="taxonomic scope" value="Eukaryota"/>
</dbReference>
<protein>
    <submittedName>
        <fullName evidence="2">Allergen Asp f 4</fullName>
    </submittedName>
</protein>
<evidence type="ECO:0000256" key="1">
    <source>
        <dbReference type="SAM" id="SignalP"/>
    </source>
</evidence>
<dbReference type="GO" id="GO:0005576">
    <property type="term" value="C:extracellular region"/>
    <property type="evidence" value="ECO:0007669"/>
    <property type="project" value="InterPro"/>
</dbReference>
<dbReference type="GO" id="GO:0019863">
    <property type="term" value="F:IgE binding"/>
    <property type="evidence" value="ECO:0007669"/>
    <property type="project" value="InterPro"/>
</dbReference>
<accession>K1WKN7</accession>
<sequence>MRCSAVSGLMMAVLIGDAVAGPVHGHLHKRAHQKKSVDWESLDWKNMDIDWEEAYANGKAGKTGYKTDVPTSSVEPAAVPTPYVAAAPASAPEVAPAKVSPVPATYKQSSTPAKKVSDLVSDGYAVSSALDDLQDLFNGVEGCANKITSFGEVVASNMVTGPLTIGDKYVGNYGNPYGHNVMKVDSKSGYDFTNTFINTGSETITINLWNKVGPDLMPQSGPSLAPKNTTLTFVLKPGESQTVAIQENSQVAWAQATDNYHMSGAFAESWGEANFVPTGSGYNLSAIMSSGGNNYDMTISSEEVECVSDRTQNFWLKEYTPIGGSDGSCYVPGKTMHLTTKMGGHVPVS</sequence>
<keyword evidence="1" id="KW-0732">Signal</keyword>
<dbReference type="HOGENOM" id="CLU_748402_0_0_1"/>
<dbReference type="PANTHER" id="PTHR42039:SF1">
    <property type="entry name" value="PUTATIVE (AFU_ORTHOLOGUE AFUA_3G02940)-RELATED"/>
    <property type="match status" value="1"/>
</dbReference>
<feature type="signal peptide" evidence="1">
    <location>
        <begin position="1"/>
        <end position="20"/>
    </location>
</feature>
<dbReference type="RefSeq" id="XP_007291881.1">
    <property type="nucleotide sequence ID" value="XM_007291819.1"/>
</dbReference>
<dbReference type="InterPro" id="IPR038903">
    <property type="entry name" value="Allergen_Asp_f_4"/>
</dbReference>
<evidence type="ECO:0000313" key="3">
    <source>
        <dbReference type="Proteomes" id="UP000006753"/>
    </source>
</evidence>
<dbReference type="OrthoDB" id="118256at2759"/>
<dbReference type="PANTHER" id="PTHR42039">
    <property type="entry name" value="PUTATIVE (AFU_ORTHOLOGUE AFUA_3G02940)-RELATED"/>
    <property type="match status" value="1"/>
</dbReference>
<dbReference type="EMBL" id="JH921434">
    <property type="protein sequence ID" value="EKD18220.1"/>
    <property type="molecule type" value="Genomic_DNA"/>
</dbReference>
<dbReference type="Pfam" id="PF25312">
    <property type="entry name" value="Allergen_Asp_f_4"/>
    <property type="match status" value="1"/>
</dbReference>
<dbReference type="Proteomes" id="UP000006753">
    <property type="component" value="Unassembled WGS sequence"/>
</dbReference>
<proteinExistence type="predicted"/>
<dbReference type="InParanoid" id="K1WKN7"/>
<reference evidence="2 3" key="1">
    <citation type="journal article" date="2012" name="BMC Genomics">
        <title>Sequencing the genome of Marssonina brunnea reveals fungus-poplar co-evolution.</title>
        <authorList>
            <person name="Zhu S."/>
            <person name="Cao Y.-Z."/>
            <person name="Jiang C."/>
            <person name="Tan B.-Y."/>
            <person name="Wang Z."/>
            <person name="Feng S."/>
            <person name="Zhang L."/>
            <person name="Su X.-H."/>
            <person name="Brejova B."/>
            <person name="Vinar T."/>
            <person name="Xu M."/>
            <person name="Wang M.-X."/>
            <person name="Zhang S.-G."/>
            <person name="Huang M.-R."/>
            <person name="Wu R."/>
            <person name="Zhou Y."/>
        </authorList>
    </citation>
    <scope>NUCLEOTIDE SEQUENCE [LARGE SCALE GENOMIC DNA]</scope>
    <source>
        <strain evidence="2 3">MB_m1</strain>
    </source>
</reference>
<organism evidence="2 3">
    <name type="scientific">Marssonina brunnea f. sp. multigermtubi (strain MB_m1)</name>
    <name type="common">Marssonina leaf spot fungus</name>
    <dbReference type="NCBI Taxonomy" id="1072389"/>
    <lineage>
        <taxon>Eukaryota</taxon>
        <taxon>Fungi</taxon>
        <taxon>Dikarya</taxon>
        <taxon>Ascomycota</taxon>
        <taxon>Pezizomycotina</taxon>
        <taxon>Leotiomycetes</taxon>
        <taxon>Helotiales</taxon>
        <taxon>Drepanopezizaceae</taxon>
        <taxon>Drepanopeziza</taxon>
    </lineage>
</organism>
<keyword evidence="3" id="KW-1185">Reference proteome</keyword>
<dbReference type="OMA" id="TWGEAQF"/>
<name>K1WKN7_MARBU</name>